<evidence type="ECO:0000256" key="4">
    <source>
        <dbReference type="ARBA" id="ARBA00022892"/>
    </source>
</evidence>
<reference evidence="11" key="1">
    <citation type="submission" date="2015-11" db="EMBL/GenBank/DDBJ databases">
        <title>De novo transcriptome assembly of four potential Pierce s Disease insect vectors from Arizona vineyards.</title>
        <authorList>
            <person name="Tassone E.E."/>
        </authorList>
    </citation>
    <scope>NUCLEOTIDE SEQUENCE</scope>
</reference>
<protein>
    <recommendedName>
        <fullName evidence="8">Coatomer subunit delta</fullName>
    </recommendedName>
</protein>
<organism evidence="11">
    <name type="scientific">Cuerna arida</name>
    <dbReference type="NCBI Taxonomy" id="1464854"/>
    <lineage>
        <taxon>Eukaryota</taxon>
        <taxon>Metazoa</taxon>
        <taxon>Ecdysozoa</taxon>
        <taxon>Arthropoda</taxon>
        <taxon>Hexapoda</taxon>
        <taxon>Insecta</taxon>
        <taxon>Pterygota</taxon>
        <taxon>Neoptera</taxon>
        <taxon>Paraneoptera</taxon>
        <taxon>Hemiptera</taxon>
        <taxon>Auchenorrhyncha</taxon>
        <taxon>Membracoidea</taxon>
        <taxon>Cicadellidae</taxon>
        <taxon>Cicadellinae</taxon>
        <taxon>Proconiini</taxon>
        <taxon>Cuerna</taxon>
    </lineage>
</organism>
<dbReference type="InterPro" id="IPR027059">
    <property type="entry name" value="Coatomer_dsu"/>
</dbReference>
<dbReference type="AlphaFoldDB" id="A0A1B6GJY1"/>
<dbReference type="GO" id="GO:0000139">
    <property type="term" value="C:Golgi membrane"/>
    <property type="evidence" value="ECO:0007669"/>
    <property type="project" value="UniProtKB-SubCell"/>
</dbReference>
<accession>A0A1B6GJY1</accession>
<keyword evidence="6 8" id="KW-0333">Golgi apparatus</keyword>
<dbReference type="GO" id="GO:0015031">
    <property type="term" value="P:protein transport"/>
    <property type="evidence" value="ECO:0007669"/>
    <property type="project" value="UniProtKB-KW"/>
</dbReference>
<evidence type="ECO:0000256" key="9">
    <source>
        <dbReference type="RuleBase" id="RU366052"/>
    </source>
</evidence>
<dbReference type="EMBL" id="GECZ01007068">
    <property type="protein sequence ID" value="JAS62701.1"/>
    <property type="molecule type" value="Transcribed_RNA"/>
</dbReference>
<dbReference type="PROSITE" id="PS51072">
    <property type="entry name" value="MHD"/>
    <property type="match status" value="1"/>
</dbReference>
<gene>
    <name evidence="11" type="ORF">g.50154</name>
</gene>
<dbReference type="SUPFAM" id="SSF49447">
    <property type="entry name" value="Second domain of Mu2 adaptin subunit (ap50) of ap2 adaptor"/>
    <property type="match status" value="1"/>
</dbReference>
<keyword evidence="3 8" id="KW-0963">Cytoplasm</keyword>
<dbReference type="GO" id="GO:0006888">
    <property type="term" value="P:endoplasmic reticulum to Golgi vesicle-mediated transport"/>
    <property type="evidence" value="ECO:0007669"/>
    <property type="project" value="TreeGrafter"/>
</dbReference>
<dbReference type="GO" id="GO:0006890">
    <property type="term" value="P:retrograde vesicle-mediated transport, Golgi to endoplasmic reticulum"/>
    <property type="evidence" value="ECO:0007669"/>
    <property type="project" value="UniProtKB-UniRule"/>
</dbReference>
<evidence type="ECO:0000256" key="1">
    <source>
        <dbReference type="ARBA" id="ARBA00010516"/>
    </source>
</evidence>
<evidence type="ECO:0000256" key="6">
    <source>
        <dbReference type="ARBA" id="ARBA00023034"/>
    </source>
</evidence>
<dbReference type="PANTHER" id="PTHR10121">
    <property type="entry name" value="COATOMER SUBUNIT DELTA"/>
    <property type="match status" value="1"/>
</dbReference>
<comment type="function">
    <text evidence="8">The coatomer is a cytosolic protein complex that binds to dilysine motifs and reversibly associates with Golgi non-clathrin-coated vesicles, which further mediate biosynthetic protein transport from the ER, via the Golgi up to the trans Golgi network. Coatomer complex is required for budding from Golgi membranes, and is essential for the retrograde Golgi-to-ER transport of dilysine-tagged proteins.</text>
</comment>
<keyword evidence="5 8" id="KW-0653">Protein transport</keyword>
<evidence type="ECO:0000256" key="7">
    <source>
        <dbReference type="ARBA" id="ARBA00023329"/>
    </source>
</evidence>
<evidence type="ECO:0000256" key="5">
    <source>
        <dbReference type="ARBA" id="ARBA00022927"/>
    </source>
</evidence>
<dbReference type="Pfam" id="PF00928">
    <property type="entry name" value="Adap_comp_sub"/>
    <property type="match status" value="1"/>
</dbReference>
<feature type="non-terminal residue" evidence="11">
    <location>
        <position position="114"/>
    </location>
</feature>
<keyword evidence="4 8" id="KW-0931">ER-Golgi transport</keyword>
<dbReference type="InterPro" id="IPR036168">
    <property type="entry name" value="AP2_Mu_C_sf"/>
</dbReference>
<keyword evidence="8" id="KW-0472">Membrane</keyword>
<evidence type="ECO:0000259" key="10">
    <source>
        <dbReference type="PROSITE" id="PS51072"/>
    </source>
</evidence>
<feature type="non-terminal residue" evidence="11">
    <location>
        <position position="1"/>
    </location>
</feature>
<keyword evidence="2 8" id="KW-0813">Transport</keyword>
<evidence type="ECO:0000256" key="3">
    <source>
        <dbReference type="ARBA" id="ARBA00022490"/>
    </source>
</evidence>
<dbReference type="GO" id="GO:0030126">
    <property type="term" value="C:COPI vesicle coat"/>
    <property type="evidence" value="ECO:0007669"/>
    <property type="project" value="UniProtKB-UniRule"/>
</dbReference>
<feature type="domain" description="MHD" evidence="10">
    <location>
        <begin position="36"/>
        <end position="114"/>
    </location>
</feature>
<name>A0A1B6GJY1_9HEMI</name>
<dbReference type="GO" id="GO:0051645">
    <property type="term" value="P:Golgi localization"/>
    <property type="evidence" value="ECO:0007669"/>
    <property type="project" value="TreeGrafter"/>
</dbReference>
<evidence type="ECO:0000256" key="2">
    <source>
        <dbReference type="ARBA" id="ARBA00022448"/>
    </source>
</evidence>
<sequence length="114" mass="13041">TAKKSIMRLSTKSSGIDSFVDQVEVENVKSAAKDLIQEIRIKIEEKLSIVVTREGTVESFETFGIVTLFTSDEKNSRIQLKLDNKCRNNLQLQTHPIFDKELFQQKNVIGLKDR</sequence>
<comment type="similarity">
    <text evidence="1 8">Belongs to the adaptor complexes medium subunit family. Delta-COP subfamily.</text>
</comment>
<evidence type="ECO:0000256" key="8">
    <source>
        <dbReference type="RuleBase" id="RU364018"/>
    </source>
</evidence>
<dbReference type="PANTHER" id="PTHR10121:SF0">
    <property type="entry name" value="COATOMER SUBUNIT DELTA"/>
    <property type="match status" value="1"/>
</dbReference>
<proteinExistence type="inferred from homology"/>
<dbReference type="InterPro" id="IPR028565">
    <property type="entry name" value="MHD"/>
</dbReference>
<keyword evidence="7 8" id="KW-0968">Cytoplasmic vesicle</keyword>
<comment type="subcellular location">
    <subcellularLocation>
        <location evidence="8 9">Cytoplasm</location>
    </subcellularLocation>
    <subcellularLocation>
        <location evidence="8 9">Cytoplasmic vesicle</location>
        <location evidence="8 9">COPI-coated vesicle membrane</location>
        <topology evidence="8 9">Peripheral membrane protein</topology>
        <orientation evidence="8 9">Cytoplasmic side</orientation>
    </subcellularLocation>
    <subcellularLocation>
        <location evidence="8 9">Golgi apparatus membrane</location>
        <topology evidence="8 9">Peripheral membrane protein</topology>
        <orientation evidence="8 9">Cytoplasmic side</orientation>
    </subcellularLocation>
</comment>
<comment type="subunit">
    <text evidence="8">Oligomeric complex that consists of at least the alpha, beta, beta', gamma, delta, epsilon and zeta subunits.</text>
</comment>
<evidence type="ECO:0000313" key="11">
    <source>
        <dbReference type="EMBL" id="JAS62701.1"/>
    </source>
</evidence>